<proteinExistence type="predicted"/>
<dbReference type="EMBL" id="KQ420593">
    <property type="protein sequence ID" value="KOF79837.1"/>
    <property type="molecule type" value="Genomic_DNA"/>
</dbReference>
<reference evidence="1" key="1">
    <citation type="submission" date="2015-07" db="EMBL/GenBank/DDBJ databases">
        <title>MeaNS - Measles Nucleotide Surveillance Program.</title>
        <authorList>
            <person name="Tran T."/>
            <person name="Druce J."/>
        </authorList>
    </citation>
    <scope>NUCLEOTIDE SEQUENCE</scope>
    <source>
        <strain evidence="1">UCB-OBI-ISO-001</strain>
        <tissue evidence="1">Gonad</tissue>
    </source>
</reference>
<sequence>MGSFSTSPPTHLEDRKKIQKLWYLIDIYWKPSLDYLFRLSESQLNPFDLHHPTPHPPLPHTLSSQFPPLSVTLPAIKC</sequence>
<accession>A0A0L8GSH1</accession>
<name>A0A0L8GSH1_OCTBM</name>
<dbReference type="AlphaFoldDB" id="A0A0L8GSH1"/>
<organism evidence="1">
    <name type="scientific">Octopus bimaculoides</name>
    <name type="common">California two-spotted octopus</name>
    <dbReference type="NCBI Taxonomy" id="37653"/>
    <lineage>
        <taxon>Eukaryota</taxon>
        <taxon>Metazoa</taxon>
        <taxon>Spiralia</taxon>
        <taxon>Lophotrochozoa</taxon>
        <taxon>Mollusca</taxon>
        <taxon>Cephalopoda</taxon>
        <taxon>Coleoidea</taxon>
        <taxon>Octopodiformes</taxon>
        <taxon>Octopoda</taxon>
        <taxon>Incirrata</taxon>
        <taxon>Octopodidae</taxon>
        <taxon>Octopus</taxon>
    </lineage>
</organism>
<protein>
    <submittedName>
        <fullName evidence="1">Uncharacterized protein</fullName>
    </submittedName>
</protein>
<gene>
    <name evidence="1" type="ORF">OCBIM_22028846mg</name>
</gene>
<evidence type="ECO:0000313" key="1">
    <source>
        <dbReference type="EMBL" id="KOF79837.1"/>
    </source>
</evidence>